<dbReference type="EMBL" id="CACRSL010000003">
    <property type="protein sequence ID" value="VYT08512.1"/>
    <property type="molecule type" value="Genomic_DNA"/>
</dbReference>
<evidence type="ECO:0000313" key="2">
    <source>
        <dbReference type="EMBL" id="VYT08512.1"/>
    </source>
</evidence>
<proteinExistence type="predicted"/>
<organism evidence="2">
    <name type="scientific">uncultured Anaerotruncus sp</name>
    <dbReference type="NCBI Taxonomy" id="905011"/>
    <lineage>
        <taxon>Bacteria</taxon>
        <taxon>Bacillati</taxon>
        <taxon>Bacillota</taxon>
        <taxon>Clostridia</taxon>
        <taxon>Eubacteriales</taxon>
        <taxon>Oscillospiraceae</taxon>
        <taxon>Anaerotruncus</taxon>
        <taxon>environmental samples</taxon>
    </lineage>
</organism>
<dbReference type="InterPro" id="IPR002725">
    <property type="entry name" value="YgjP-like_metallopeptidase"/>
</dbReference>
<dbReference type="Pfam" id="PF01863">
    <property type="entry name" value="YgjP-like"/>
    <property type="match status" value="1"/>
</dbReference>
<dbReference type="PANTHER" id="PTHR30399">
    <property type="entry name" value="UNCHARACTERIZED PROTEIN YGJP"/>
    <property type="match status" value="1"/>
</dbReference>
<dbReference type="Gene3D" id="3.30.2010.10">
    <property type="entry name" value="Metalloproteases ('zincins'), catalytic domain"/>
    <property type="match status" value="1"/>
</dbReference>
<accession>A0A6N2TV16</accession>
<dbReference type="InterPro" id="IPR053136">
    <property type="entry name" value="UTP_pyrophosphatase-like"/>
</dbReference>
<sequence length="227" mass="25125">MPQLRRVCTPLGEISYTLTRKKVKNLNLRITGGEVRLSAGPRVPLAHCDQMVAERAGWIQSSLARQQSRESRFFLPNCPAEGDVILFLGESVALHLWDGAAALRGDSLFLPSENPRKALDDFLAAQCRAVILPLCREVEALSPTFLAPTPPVVSFRRMTSRWGSCSPQKRRITLSTRLIHLPLLAIQGVVIHEYAHLAVPNHSARFYDLVRQLMPTYPAAAALLKGG</sequence>
<protein>
    <submittedName>
        <fullName evidence="2">SprT-like family protein</fullName>
    </submittedName>
</protein>
<dbReference type="PANTHER" id="PTHR30399:SF1">
    <property type="entry name" value="UTP PYROPHOSPHATASE"/>
    <property type="match status" value="1"/>
</dbReference>
<evidence type="ECO:0000259" key="1">
    <source>
        <dbReference type="Pfam" id="PF01863"/>
    </source>
</evidence>
<dbReference type="AlphaFoldDB" id="A0A6N2TV16"/>
<name>A0A6N2TV16_9FIRM</name>
<reference evidence="2" key="1">
    <citation type="submission" date="2019-11" db="EMBL/GenBank/DDBJ databases">
        <authorList>
            <person name="Feng L."/>
        </authorList>
    </citation>
    <scope>NUCLEOTIDE SEQUENCE</scope>
    <source>
        <strain evidence="2">AundefinedLFYP135</strain>
    </source>
</reference>
<gene>
    <name evidence="2" type="ORF">AULFYP135_01579</name>
</gene>
<feature type="domain" description="YgjP-like metallopeptidase" evidence="1">
    <location>
        <begin position="24"/>
        <end position="225"/>
    </location>
</feature>
<dbReference type="CDD" id="cd07344">
    <property type="entry name" value="M48_yhfN_like"/>
    <property type="match status" value="1"/>
</dbReference>